<keyword evidence="1" id="KW-0805">Transcription regulation</keyword>
<dbReference type="SUPFAM" id="SSF46689">
    <property type="entry name" value="Homeodomain-like"/>
    <property type="match status" value="1"/>
</dbReference>
<name>A0A4R2L071_9GAMM</name>
<evidence type="ECO:0000256" key="2">
    <source>
        <dbReference type="ARBA" id="ARBA00023125"/>
    </source>
</evidence>
<evidence type="ECO:0000256" key="4">
    <source>
        <dbReference type="PROSITE-ProRule" id="PRU00335"/>
    </source>
</evidence>
<evidence type="ECO:0000256" key="3">
    <source>
        <dbReference type="ARBA" id="ARBA00023163"/>
    </source>
</evidence>
<keyword evidence="7" id="KW-1185">Reference proteome</keyword>
<accession>A0A4R2L071</accession>
<proteinExistence type="predicted"/>
<organism evidence="6 7">
    <name type="scientific">Plasticicumulans lactativorans</name>
    <dbReference type="NCBI Taxonomy" id="1133106"/>
    <lineage>
        <taxon>Bacteria</taxon>
        <taxon>Pseudomonadati</taxon>
        <taxon>Pseudomonadota</taxon>
        <taxon>Gammaproteobacteria</taxon>
        <taxon>Candidatus Competibacteraceae</taxon>
        <taxon>Plasticicumulans</taxon>
    </lineage>
</organism>
<dbReference type="Gene3D" id="1.10.357.10">
    <property type="entry name" value="Tetracycline Repressor, domain 2"/>
    <property type="match status" value="1"/>
</dbReference>
<dbReference type="InterPro" id="IPR001647">
    <property type="entry name" value="HTH_TetR"/>
</dbReference>
<reference evidence="6 7" key="1">
    <citation type="submission" date="2019-03" db="EMBL/GenBank/DDBJ databases">
        <title>Genomic Encyclopedia of Type Strains, Phase IV (KMG-IV): sequencing the most valuable type-strain genomes for metagenomic binning, comparative biology and taxonomic classification.</title>
        <authorList>
            <person name="Goeker M."/>
        </authorList>
    </citation>
    <scope>NUCLEOTIDE SEQUENCE [LARGE SCALE GENOMIC DNA]</scope>
    <source>
        <strain evidence="6 7">DSM 25287</strain>
    </source>
</reference>
<dbReference type="GO" id="GO:0003677">
    <property type="term" value="F:DNA binding"/>
    <property type="evidence" value="ECO:0007669"/>
    <property type="project" value="UniProtKB-UniRule"/>
</dbReference>
<dbReference type="PANTHER" id="PTHR47752">
    <property type="entry name" value="HTH-TYPE TRANSCRIPTIONAL REPRESSOR FABR"/>
    <property type="match status" value="1"/>
</dbReference>
<evidence type="ECO:0000313" key="7">
    <source>
        <dbReference type="Proteomes" id="UP000295765"/>
    </source>
</evidence>
<dbReference type="AlphaFoldDB" id="A0A4R2L071"/>
<dbReference type="Pfam" id="PF00440">
    <property type="entry name" value="TetR_N"/>
    <property type="match status" value="1"/>
</dbReference>
<feature type="DNA-binding region" description="H-T-H motif" evidence="4">
    <location>
        <begin position="33"/>
        <end position="52"/>
    </location>
</feature>
<dbReference type="Proteomes" id="UP000295765">
    <property type="component" value="Unassembled WGS sequence"/>
</dbReference>
<dbReference type="PANTHER" id="PTHR47752:SF1">
    <property type="entry name" value="HTH-TYPE TRANSCRIPTIONAL REPRESSOR FABR"/>
    <property type="match status" value="1"/>
</dbReference>
<dbReference type="Gene3D" id="1.10.10.60">
    <property type="entry name" value="Homeodomain-like"/>
    <property type="match status" value="1"/>
</dbReference>
<dbReference type="NCBIfam" id="NF008402">
    <property type="entry name" value="PRK11202.1"/>
    <property type="match status" value="1"/>
</dbReference>
<dbReference type="FunFam" id="1.10.10.60:FF:000034">
    <property type="entry name" value="HTH-type transcriptional repressor FabR"/>
    <property type="match status" value="1"/>
</dbReference>
<dbReference type="RefSeq" id="WP_132544883.1">
    <property type="nucleotide sequence ID" value="NZ_SLWY01000021.1"/>
</dbReference>
<gene>
    <name evidence="6" type="ORF">EV699_12115</name>
</gene>
<keyword evidence="2 4" id="KW-0238">DNA-binding</keyword>
<evidence type="ECO:0000259" key="5">
    <source>
        <dbReference type="PROSITE" id="PS50977"/>
    </source>
</evidence>
<dbReference type="InterPro" id="IPR036271">
    <property type="entry name" value="Tet_transcr_reg_TetR-rel_C_sf"/>
</dbReference>
<keyword evidence="3" id="KW-0804">Transcription</keyword>
<dbReference type="OrthoDB" id="8617654at2"/>
<dbReference type="EMBL" id="SLWY01000021">
    <property type="protein sequence ID" value="TCO78902.1"/>
    <property type="molecule type" value="Genomic_DNA"/>
</dbReference>
<evidence type="ECO:0000313" key="6">
    <source>
        <dbReference type="EMBL" id="TCO78902.1"/>
    </source>
</evidence>
<dbReference type="InterPro" id="IPR050692">
    <property type="entry name" value="HTH_transcr_repressor_FabR"/>
</dbReference>
<dbReference type="Pfam" id="PF21943">
    <property type="entry name" value="TetR_C_46"/>
    <property type="match status" value="1"/>
</dbReference>
<sequence length="204" mass="22451">MTTRQEQKRKTRRALLDAALRNLGPERGFASLSLREVAREAGIAPTSFYRHFHDLDQLALALVDEAGAALHEALGRARERARVDGDVVRGSVEAFMEYQAQHAALFRLLLRERAGGSEAFRTAIRDAFRHFADELAEAFGRDNEMREIAPDDAGLVAEAMVTLVFDTGAETLDLDAAARAAATERLIRQLRILRAGARAIVPSA</sequence>
<dbReference type="SUPFAM" id="SSF48498">
    <property type="entry name" value="Tetracyclin repressor-like, C-terminal domain"/>
    <property type="match status" value="1"/>
</dbReference>
<dbReference type="InterPro" id="IPR009057">
    <property type="entry name" value="Homeodomain-like_sf"/>
</dbReference>
<evidence type="ECO:0000256" key="1">
    <source>
        <dbReference type="ARBA" id="ARBA00023015"/>
    </source>
</evidence>
<dbReference type="PROSITE" id="PS50977">
    <property type="entry name" value="HTH_TETR_2"/>
    <property type="match status" value="1"/>
</dbReference>
<comment type="caution">
    <text evidence="6">The sequence shown here is derived from an EMBL/GenBank/DDBJ whole genome shotgun (WGS) entry which is preliminary data.</text>
</comment>
<feature type="domain" description="HTH tetR-type" evidence="5">
    <location>
        <begin position="10"/>
        <end position="70"/>
    </location>
</feature>
<protein>
    <submittedName>
        <fullName evidence="6">TetR family transcriptional regulator</fullName>
    </submittedName>
</protein>
<dbReference type="InterPro" id="IPR054129">
    <property type="entry name" value="DesT_TetR_C"/>
</dbReference>